<accession>A0A8E7B0F5</accession>
<organism evidence="2 3">
    <name type="scientific">Methanospirillum purgamenti</name>
    <dbReference type="NCBI Taxonomy" id="2834276"/>
    <lineage>
        <taxon>Archaea</taxon>
        <taxon>Methanobacteriati</taxon>
        <taxon>Methanobacteriota</taxon>
        <taxon>Stenosarchaea group</taxon>
        <taxon>Methanomicrobia</taxon>
        <taxon>Methanomicrobiales</taxon>
        <taxon>Methanospirillaceae</taxon>
        <taxon>Methanospirillum</taxon>
    </lineage>
</organism>
<proteinExistence type="predicted"/>
<evidence type="ECO:0000313" key="2">
    <source>
        <dbReference type="EMBL" id="QVV88127.1"/>
    </source>
</evidence>
<gene>
    <name evidence="2" type="ORF">KHC33_12385</name>
</gene>
<dbReference type="Proteomes" id="UP000680656">
    <property type="component" value="Chromosome"/>
</dbReference>
<dbReference type="GeneID" id="65565898"/>
<keyword evidence="1" id="KW-0812">Transmembrane</keyword>
<dbReference type="InterPro" id="IPR043941">
    <property type="entry name" value="EMC6-arch"/>
</dbReference>
<dbReference type="KEGG" id="mrtj:KHC33_12385"/>
<feature type="transmembrane region" description="Helical" evidence="1">
    <location>
        <begin position="96"/>
        <end position="114"/>
    </location>
</feature>
<keyword evidence="3" id="KW-1185">Reference proteome</keyword>
<dbReference type="EMBL" id="CP075546">
    <property type="protein sequence ID" value="QVV88127.1"/>
    <property type="molecule type" value="Genomic_DNA"/>
</dbReference>
<evidence type="ECO:0000256" key="1">
    <source>
        <dbReference type="SAM" id="Phobius"/>
    </source>
</evidence>
<keyword evidence="1" id="KW-1133">Transmembrane helix</keyword>
<feature type="transmembrane region" description="Helical" evidence="1">
    <location>
        <begin position="63"/>
        <end position="84"/>
    </location>
</feature>
<name>A0A8E7B0F5_9EURY</name>
<protein>
    <submittedName>
        <fullName evidence="2">Uncharacterized protein</fullName>
    </submittedName>
</protein>
<dbReference type="RefSeq" id="WP_214418944.1">
    <property type="nucleotide sequence ID" value="NZ_CP075546.1"/>
</dbReference>
<evidence type="ECO:0000313" key="3">
    <source>
        <dbReference type="Proteomes" id="UP000680656"/>
    </source>
</evidence>
<keyword evidence="1" id="KW-0472">Membrane</keyword>
<sequence length="122" mass="13627">MTEEPVPIIPEEKTPAPLPVDEAAEYTKRITRTLIAVGAGCIAGIICFFTDKATTSSGAGSSFLFPILVMIASIIIQKHIFMLIRIDTTKLEKKDWFYQGFITFAFWYVTWTILLSETTISS</sequence>
<reference evidence="2 3" key="1">
    <citation type="submission" date="2021-05" db="EMBL/GenBank/DDBJ databases">
        <title>A novel Methanospirillum isolate from a pyrite-forming mixed culture.</title>
        <authorList>
            <person name="Bunk B."/>
            <person name="Sproer C."/>
            <person name="Spring S."/>
            <person name="Pester M."/>
        </authorList>
    </citation>
    <scope>NUCLEOTIDE SEQUENCE [LARGE SCALE GENOMIC DNA]</scope>
    <source>
        <strain evidence="2 3">J.3.6.1-F.2.7.3</strain>
    </source>
</reference>
<dbReference type="AlphaFoldDB" id="A0A8E7B0F5"/>
<dbReference type="Pfam" id="PF19094">
    <property type="entry name" value="EMC6_arch"/>
    <property type="match status" value="1"/>
</dbReference>
<feature type="transmembrane region" description="Helical" evidence="1">
    <location>
        <begin position="33"/>
        <end position="51"/>
    </location>
</feature>